<accession>A0A1F4TL80</accession>
<sequence>MLNQEAFMILNIRFLRLFGICCLVLGAFLLGGCGERMESTKYYYNPTWTTNGNIVAIVGLQSTRKDWLGQSLGSTYTESLKTLTAAGTGETFIYDVTGAPPYYMSVSPSRNYVGYMDGLNNGSFSKVILHNLSLEAYSGATRVELLFDPRLISFDWSSNGNRLVYCTTNEVRIRDWNDFIGSTDTLVIAQNGLEFIAWKYGNMIAFTYTDTSGNHLSLIYPDGSGRLDLAVAASVTKPSINPANTFEVYGLAGGSYCLVTYNAASPATTEVKANCRANTPRLDPTGAKALYNKVGEQSGLYTLDLTSQIETEVIK</sequence>
<organism evidence="1 2">
    <name type="scientific">candidate division WOR-1 bacterium RIFOXYB2_FULL_48_7</name>
    <dbReference type="NCBI Taxonomy" id="1802583"/>
    <lineage>
        <taxon>Bacteria</taxon>
        <taxon>Bacillati</taxon>
        <taxon>Saganbacteria</taxon>
    </lineage>
</organism>
<protein>
    <recommendedName>
        <fullName evidence="3">DUF4374 domain-containing protein</fullName>
    </recommendedName>
</protein>
<evidence type="ECO:0000313" key="2">
    <source>
        <dbReference type="Proteomes" id="UP000178951"/>
    </source>
</evidence>
<dbReference type="AlphaFoldDB" id="A0A1F4TL80"/>
<evidence type="ECO:0000313" key="1">
    <source>
        <dbReference type="EMBL" id="OGC32813.1"/>
    </source>
</evidence>
<evidence type="ECO:0008006" key="3">
    <source>
        <dbReference type="Google" id="ProtNLM"/>
    </source>
</evidence>
<dbReference type="SUPFAM" id="SSF82171">
    <property type="entry name" value="DPP6 N-terminal domain-like"/>
    <property type="match status" value="1"/>
</dbReference>
<proteinExistence type="predicted"/>
<name>A0A1F4TL80_UNCSA</name>
<dbReference type="Proteomes" id="UP000178951">
    <property type="component" value="Unassembled WGS sequence"/>
</dbReference>
<dbReference type="EMBL" id="MEUF01000071">
    <property type="protein sequence ID" value="OGC32813.1"/>
    <property type="molecule type" value="Genomic_DNA"/>
</dbReference>
<gene>
    <name evidence="1" type="ORF">A2311_05945</name>
</gene>
<dbReference type="STRING" id="1802583.A2311_05945"/>
<reference evidence="1 2" key="1">
    <citation type="journal article" date="2016" name="Nat. Commun.">
        <title>Thousands of microbial genomes shed light on interconnected biogeochemical processes in an aquifer system.</title>
        <authorList>
            <person name="Anantharaman K."/>
            <person name="Brown C.T."/>
            <person name="Hug L.A."/>
            <person name="Sharon I."/>
            <person name="Castelle C.J."/>
            <person name="Probst A.J."/>
            <person name="Thomas B.C."/>
            <person name="Singh A."/>
            <person name="Wilkins M.J."/>
            <person name="Karaoz U."/>
            <person name="Brodie E.L."/>
            <person name="Williams K.H."/>
            <person name="Hubbard S.S."/>
            <person name="Banfield J.F."/>
        </authorList>
    </citation>
    <scope>NUCLEOTIDE SEQUENCE [LARGE SCALE GENOMIC DNA]</scope>
</reference>
<comment type="caution">
    <text evidence="1">The sequence shown here is derived from an EMBL/GenBank/DDBJ whole genome shotgun (WGS) entry which is preliminary data.</text>
</comment>